<dbReference type="EMBL" id="JBHRZI010000036">
    <property type="protein sequence ID" value="MFC3897471.1"/>
    <property type="molecule type" value="Genomic_DNA"/>
</dbReference>
<dbReference type="Pfam" id="PF13360">
    <property type="entry name" value="PQQ_2"/>
    <property type="match status" value="3"/>
</dbReference>
<protein>
    <submittedName>
        <fullName evidence="3">WD40 repeat domain-containing protein</fullName>
    </submittedName>
</protein>
<name>A0ABV8C6D9_9PSEU</name>
<dbReference type="PANTHER" id="PTHR19879">
    <property type="entry name" value="TRANSCRIPTION INITIATION FACTOR TFIID"/>
    <property type="match status" value="1"/>
</dbReference>
<gene>
    <name evidence="3" type="ORF">ACFOWZ_38855</name>
</gene>
<accession>A0ABV8C6D9</accession>
<dbReference type="Gene3D" id="2.130.10.10">
    <property type="entry name" value="YVTN repeat-like/Quinoprotein amine dehydrogenase"/>
    <property type="match status" value="3"/>
</dbReference>
<evidence type="ECO:0000313" key="3">
    <source>
        <dbReference type="EMBL" id="MFC3897471.1"/>
    </source>
</evidence>
<feature type="repeat" description="WD" evidence="1">
    <location>
        <begin position="547"/>
        <end position="578"/>
    </location>
</feature>
<dbReference type="InterPro" id="IPR011044">
    <property type="entry name" value="Quino_amine_DH_bsu"/>
</dbReference>
<dbReference type="SUPFAM" id="SSF50998">
    <property type="entry name" value="Quinoprotein alcohol dehydrogenase-like"/>
    <property type="match status" value="1"/>
</dbReference>
<dbReference type="InterPro" id="IPR015943">
    <property type="entry name" value="WD40/YVTN_repeat-like_dom_sf"/>
</dbReference>
<feature type="domain" description="Pyrrolo-quinoline quinone repeat" evidence="2">
    <location>
        <begin position="38"/>
        <end position="305"/>
    </location>
</feature>
<dbReference type="SMART" id="SM00320">
    <property type="entry name" value="WD40"/>
    <property type="match status" value="9"/>
</dbReference>
<dbReference type="Pfam" id="PF00400">
    <property type="entry name" value="WD40"/>
    <property type="match status" value="2"/>
</dbReference>
<dbReference type="Gene3D" id="2.40.10.480">
    <property type="match status" value="1"/>
</dbReference>
<dbReference type="PROSITE" id="PS50082">
    <property type="entry name" value="WD_REPEATS_2"/>
    <property type="match status" value="1"/>
</dbReference>
<keyword evidence="1" id="KW-0853">WD repeat</keyword>
<reference evidence="4" key="1">
    <citation type="journal article" date="2019" name="Int. J. Syst. Evol. Microbiol.">
        <title>The Global Catalogue of Microorganisms (GCM) 10K type strain sequencing project: providing services to taxonomists for standard genome sequencing and annotation.</title>
        <authorList>
            <consortium name="The Broad Institute Genomics Platform"/>
            <consortium name="The Broad Institute Genome Sequencing Center for Infectious Disease"/>
            <person name="Wu L."/>
            <person name="Ma J."/>
        </authorList>
    </citation>
    <scope>NUCLEOTIDE SEQUENCE [LARGE SCALE GENOMIC DNA]</scope>
    <source>
        <strain evidence="4">CGMCC 4.7405</strain>
    </source>
</reference>
<dbReference type="Proteomes" id="UP001595690">
    <property type="component" value="Unassembled WGS sequence"/>
</dbReference>
<dbReference type="InterPro" id="IPR001680">
    <property type="entry name" value="WD40_rpt"/>
</dbReference>
<feature type="domain" description="Pyrrolo-quinoline quinone repeat" evidence="2">
    <location>
        <begin position="367"/>
        <end position="456"/>
    </location>
</feature>
<proteinExistence type="predicted"/>
<comment type="caution">
    <text evidence="3">The sequence shown here is derived from an EMBL/GenBank/DDBJ whole genome shotgun (WGS) entry which is preliminary data.</text>
</comment>
<evidence type="ECO:0000313" key="4">
    <source>
        <dbReference type="Proteomes" id="UP001595690"/>
    </source>
</evidence>
<sequence>MTAVAVVRTEVALPFQSGVVAWHPSGQWLVVGAAPPTGGVVRVDASTGSVRWHVSGDRGVTGAAVRADGRVAVSESTGRVKLLVGSTGDTIFDLAGTADVLFSPDGRFLVHETGSSRVLLVDAATGQVVRDVGDGASRVAFSSDSKTLAVAESSRLLLWNLTTGAVLVTTPVTAVPMAMAFRDDNRLVLCRASQATLVDPGTGGVVATSTLDLAPVSFDSIRPRRISPDGRTTAALLMRGIAVCRVDDGQRVCLTEYGTLDSNFTRPVSFSPNGNRLATNREFCAESEEQGLAVLDTRTGAVLWQDVRDPVRAFAHSPDGSQLAAGGNGFLRLYDTRQLELSRRRVRGKIFQVAAGAGRAAAADDASTATAVDATTGAVLMERSHTGKLTSIAMSDDGQHVVTGSTARLVHVFTAEKGVPVWAATLGGAVNDVATSGQRVAVACADRTARLYALDAGADPAQQSPLWIHLHPQSVTAVALGAHHVATACNDHVTRILDLRDGTELHRISHPNGKASGIAFSGDLLAVGVTDGTARVVDAATGTTLRQVTHPSDVVAVAISADGTLATAGAEQAVRLWNATGVLLHTFPQTSPVTALSFHPDRSLAIATESGLVSVVDPDGAPAGRIAHPAVVRHLAHSADGTVLATACDDEHVRTFSTIPL</sequence>
<evidence type="ECO:0000256" key="1">
    <source>
        <dbReference type="PROSITE-ProRule" id="PRU00221"/>
    </source>
</evidence>
<dbReference type="InterPro" id="IPR011047">
    <property type="entry name" value="Quinoprotein_ADH-like_sf"/>
</dbReference>
<organism evidence="3 4">
    <name type="scientific">Lentzea rhizosphaerae</name>
    <dbReference type="NCBI Taxonomy" id="2041025"/>
    <lineage>
        <taxon>Bacteria</taxon>
        <taxon>Bacillati</taxon>
        <taxon>Actinomycetota</taxon>
        <taxon>Actinomycetes</taxon>
        <taxon>Pseudonocardiales</taxon>
        <taxon>Pseudonocardiaceae</taxon>
        <taxon>Lentzea</taxon>
    </lineage>
</organism>
<dbReference type="SUPFAM" id="SSF50969">
    <property type="entry name" value="YVTN repeat-like/Quinoprotein amine dehydrogenase"/>
    <property type="match status" value="2"/>
</dbReference>
<dbReference type="PANTHER" id="PTHR19879:SF9">
    <property type="entry name" value="TRANSCRIPTION INITIATION FACTOR TFIID SUBUNIT 5"/>
    <property type="match status" value="1"/>
</dbReference>
<dbReference type="RefSeq" id="WP_382378954.1">
    <property type="nucleotide sequence ID" value="NZ_JBHRZI010000036.1"/>
</dbReference>
<evidence type="ECO:0000259" key="2">
    <source>
        <dbReference type="Pfam" id="PF13360"/>
    </source>
</evidence>
<dbReference type="InterPro" id="IPR002372">
    <property type="entry name" value="PQQ_rpt_dom"/>
</dbReference>
<feature type="domain" description="Pyrrolo-quinoline quinone repeat" evidence="2">
    <location>
        <begin position="495"/>
        <end position="618"/>
    </location>
</feature>
<keyword evidence="4" id="KW-1185">Reference proteome</keyword>